<dbReference type="InParanoid" id="A0A067RCT4"/>
<feature type="region of interest" description="Disordered" evidence="1">
    <location>
        <begin position="29"/>
        <end position="68"/>
    </location>
</feature>
<dbReference type="AlphaFoldDB" id="A0A067RCT4"/>
<evidence type="ECO:0000256" key="1">
    <source>
        <dbReference type="SAM" id="MobiDB-lite"/>
    </source>
</evidence>
<evidence type="ECO:0000313" key="3">
    <source>
        <dbReference type="Proteomes" id="UP000027135"/>
    </source>
</evidence>
<organism evidence="2 3">
    <name type="scientific">Zootermopsis nevadensis</name>
    <name type="common">Dampwood termite</name>
    <dbReference type="NCBI Taxonomy" id="136037"/>
    <lineage>
        <taxon>Eukaryota</taxon>
        <taxon>Metazoa</taxon>
        <taxon>Ecdysozoa</taxon>
        <taxon>Arthropoda</taxon>
        <taxon>Hexapoda</taxon>
        <taxon>Insecta</taxon>
        <taxon>Pterygota</taxon>
        <taxon>Neoptera</taxon>
        <taxon>Polyneoptera</taxon>
        <taxon>Dictyoptera</taxon>
        <taxon>Blattodea</taxon>
        <taxon>Blattoidea</taxon>
        <taxon>Termitoidae</taxon>
        <taxon>Termopsidae</taxon>
        <taxon>Zootermopsis</taxon>
    </lineage>
</organism>
<feature type="compositionally biased region" description="Basic and acidic residues" evidence="1">
    <location>
        <begin position="56"/>
        <end position="68"/>
    </location>
</feature>
<keyword evidence="3" id="KW-1185">Reference proteome</keyword>
<proteinExistence type="predicted"/>
<accession>A0A067RCT4</accession>
<dbReference type="Proteomes" id="UP000027135">
    <property type="component" value="Unassembled WGS sequence"/>
</dbReference>
<sequence length="68" mass="7884">MFTSREVLTDIVREILETKAEIYRVMAEEDAKELGLDSEEEKTPKRLEENPGTEVETDKVIDERGRSK</sequence>
<protein>
    <submittedName>
        <fullName evidence="2">Uncharacterized protein</fullName>
    </submittedName>
</protein>
<name>A0A067RCT4_ZOONE</name>
<reference evidence="2 3" key="1">
    <citation type="journal article" date="2014" name="Nat. Commun.">
        <title>Molecular traces of alternative social organization in a termite genome.</title>
        <authorList>
            <person name="Terrapon N."/>
            <person name="Li C."/>
            <person name="Robertson H.M."/>
            <person name="Ji L."/>
            <person name="Meng X."/>
            <person name="Booth W."/>
            <person name="Chen Z."/>
            <person name="Childers C.P."/>
            <person name="Glastad K.M."/>
            <person name="Gokhale K."/>
            <person name="Gowin J."/>
            <person name="Gronenberg W."/>
            <person name="Hermansen R.A."/>
            <person name="Hu H."/>
            <person name="Hunt B.G."/>
            <person name="Huylmans A.K."/>
            <person name="Khalil S.M."/>
            <person name="Mitchell R.D."/>
            <person name="Munoz-Torres M.C."/>
            <person name="Mustard J.A."/>
            <person name="Pan H."/>
            <person name="Reese J.T."/>
            <person name="Scharf M.E."/>
            <person name="Sun F."/>
            <person name="Vogel H."/>
            <person name="Xiao J."/>
            <person name="Yang W."/>
            <person name="Yang Z."/>
            <person name="Yang Z."/>
            <person name="Zhou J."/>
            <person name="Zhu J."/>
            <person name="Brent C.S."/>
            <person name="Elsik C.G."/>
            <person name="Goodisman M.A."/>
            <person name="Liberles D.A."/>
            <person name="Roe R.M."/>
            <person name="Vargo E.L."/>
            <person name="Vilcinskas A."/>
            <person name="Wang J."/>
            <person name="Bornberg-Bauer E."/>
            <person name="Korb J."/>
            <person name="Zhang G."/>
            <person name="Liebig J."/>
        </authorList>
    </citation>
    <scope>NUCLEOTIDE SEQUENCE [LARGE SCALE GENOMIC DNA]</scope>
    <source>
        <tissue evidence="2">Whole organism</tissue>
    </source>
</reference>
<dbReference type="EMBL" id="KK852588">
    <property type="protein sequence ID" value="KDR20769.1"/>
    <property type="molecule type" value="Genomic_DNA"/>
</dbReference>
<feature type="compositionally biased region" description="Basic and acidic residues" evidence="1">
    <location>
        <begin position="29"/>
        <end position="49"/>
    </location>
</feature>
<gene>
    <name evidence="2" type="ORF">L798_05012</name>
</gene>
<evidence type="ECO:0000313" key="2">
    <source>
        <dbReference type="EMBL" id="KDR20769.1"/>
    </source>
</evidence>